<dbReference type="PANTHER" id="PTHR47356">
    <property type="entry name" value="FAD-DEPENDENT MONOOXYGENASE ASQG-RELATED"/>
    <property type="match status" value="1"/>
</dbReference>
<feature type="compositionally biased region" description="Basic and acidic residues" evidence="5">
    <location>
        <begin position="442"/>
        <end position="451"/>
    </location>
</feature>
<comment type="caution">
    <text evidence="7">The sequence shown here is derived from an EMBL/GenBank/DDBJ whole genome shotgun (WGS) entry which is preliminary data.</text>
</comment>
<dbReference type="STRING" id="64571.A0A1Y2H389"/>
<evidence type="ECO:0000256" key="1">
    <source>
        <dbReference type="ARBA" id="ARBA00007992"/>
    </source>
</evidence>
<dbReference type="Proteomes" id="UP000193648">
    <property type="component" value="Unassembled WGS sequence"/>
</dbReference>
<dbReference type="GO" id="GO:0004497">
    <property type="term" value="F:monooxygenase activity"/>
    <property type="evidence" value="ECO:0007669"/>
    <property type="project" value="InterPro"/>
</dbReference>
<keyword evidence="3" id="KW-0274">FAD</keyword>
<evidence type="ECO:0000259" key="6">
    <source>
        <dbReference type="Pfam" id="PF01494"/>
    </source>
</evidence>
<dbReference type="AlphaFoldDB" id="A0A1Y2H389"/>
<dbReference type="Pfam" id="PF01494">
    <property type="entry name" value="FAD_binding_3"/>
    <property type="match status" value="1"/>
</dbReference>
<evidence type="ECO:0000313" key="8">
    <source>
        <dbReference type="Proteomes" id="UP000193648"/>
    </source>
</evidence>
<dbReference type="InterPro" id="IPR050562">
    <property type="entry name" value="FAD_mOase_fung"/>
</dbReference>
<dbReference type="Gene3D" id="3.50.50.60">
    <property type="entry name" value="FAD/NAD(P)-binding domain"/>
    <property type="match status" value="1"/>
</dbReference>
<evidence type="ECO:0000313" key="7">
    <source>
        <dbReference type="EMBL" id="ORZ29029.1"/>
    </source>
</evidence>
<keyword evidence="8" id="KW-1185">Reference proteome</keyword>
<proteinExistence type="inferred from homology"/>
<feature type="domain" description="FAD-binding" evidence="6">
    <location>
        <begin position="7"/>
        <end position="367"/>
    </location>
</feature>
<dbReference type="SUPFAM" id="SSF51905">
    <property type="entry name" value="FAD/NAD(P)-binding domain"/>
    <property type="match status" value="1"/>
</dbReference>
<keyword evidence="4" id="KW-0560">Oxidoreductase</keyword>
<dbReference type="InterPro" id="IPR036188">
    <property type="entry name" value="FAD/NAD-bd_sf"/>
</dbReference>
<dbReference type="GeneID" id="33571426"/>
<dbReference type="EMBL" id="MCFF01000001">
    <property type="protein sequence ID" value="ORZ29029.1"/>
    <property type="molecule type" value="Genomic_DNA"/>
</dbReference>
<dbReference type="OrthoDB" id="417877at2759"/>
<gene>
    <name evidence="7" type="ORF">BCR41DRAFT_418110</name>
</gene>
<dbReference type="RefSeq" id="XP_021886702.1">
    <property type="nucleotide sequence ID" value="XM_022029583.1"/>
</dbReference>
<evidence type="ECO:0000256" key="3">
    <source>
        <dbReference type="ARBA" id="ARBA00022827"/>
    </source>
</evidence>
<sequence length="457" mass="50909">MSSSPKILIVGAGLGGLMLGHLLEKMGAEYTIFERAPIVKPFGAAMGFGTPIMPLFEQLGMLDELLELSSPALKMDVLNENLDLIGSMDIAGSRERTGYDAVAYSRPDLYRLLLSKVPAERIIYGKKAASVEQDEHRAILHCTDGTQYEGDILIGADGAYSTVRQSLYDTLQKEGKLPKSDTESMSLGYTCLVGTTRPLDPEKYPDLKDRHTHFSVVIADKKPHSCTILNVPGNRICYGIVIQLSNEEREIACKNSEWGSQSVDATIAKLVEHKIPFGGTLGDIIKATPQDLISNVYLEEKLFETWHHGRIGLLGDACHKMLPSAGQGAINAIQDAVILANCIYDLRNTSRKEVEDALNDYRGQRYEYAKMSVGDSSQAGKLLYGQTWYERLLRKAVLNWMPKWLEEINLTRTEAYQIQATFLPRVPRRGTLMPVPQKPSRRYQEEQKLKESTPQAA</sequence>
<feature type="region of interest" description="Disordered" evidence="5">
    <location>
        <begin position="429"/>
        <end position="457"/>
    </location>
</feature>
<reference evidence="7 8" key="1">
    <citation type="submission" date="2016-07" db="EMBL/GenBank/DDBJ databases">
        <title>Pervasive Adenine N6-methylation of Active Genes in Fungi.</title>
        <authorList>
            <consortium name="DOE Joint Genome Institute"/>
            <person name="Mondo S.J."/>
            <person name="Dannebaum R.O."/>
            <person name="Kuo R.C."/>
            <person name="Labutti K."/>
            <person name="Haridas S."/>
            <person name="Kuo A."/>
            <person name="Salamov A."/>
            <person name="Ahrendt S.R."/>
            <person name="Lipzen A."/>
            <person name="Sullivan W."/>
            <person name="Andreopoulos W.B."/>
            <person name="Clum A."/>
            <person name="Lindquist E."/>
            <person name="Daum C."/>
            <person name="Ramamoorthy G.K."/>
            <person name="Gryganskyi A."/>
            <person name="Culley D."/>
            <person name="Magnuson J.K."/>
            <person name="James T.Y."/>
            <person name="O'Malley M.A."/>
            <person name="Stajich J.E."/>
            <person name="Spatafora J.W."/>
            <person name="Visel A."/>
            <person name="Grigoriev I.V."/>
        </authorList>
    </citation>
    <scope>NUCLEOTIDE SEQUENCE [LARGE SCALE GENOMIC DNA]</scope>
    <source>
        <strain evidence="7 8">NRRL 3116</strain>
    </source>
</reference>
<accession>A0A1Y2H389</accession>
<dbReference type="PANTHER" id="PTHR47356:SF2">
    <property type="entry name" value="FAD-BINDING DOMAIN-CONTAINING PROTEIN-RELATED"/>
    <property type="match status" value="1"/>
</dbReference>
<dbReference type="InParanoid" id="A0A1Y2H389"/>
<dbReference type="InterPro" id="IPR002938">
    <property type="entry name" value="FAD-bd"/>
</dbReference>
<dbReference type="PRINTS" id="PR00420">
    <property type="entry name" value="RNGMNOXGNASE"/>
</dbReference>
<comment type="similarity">
    <text evidence="1">Belongs to the paxM FAD-dependent monooxygenase family.</text>
</comment>
<evidence type="ECO:0000256" key="2">
    <source>
        <dbReference type="ARBA" id="ARBA00022630"/>
    </source>
</evidence>
<evidence type="ECO:0000256" key="4">
    <source>
        <dbReference type="ARBA" id="ARBA00023002"/>
    </source>
</evidence>
<keyword evidence="2" id="KW-0285">Flavoprotein</keyword>
<dbReference type="GO" id="GO:0071949">
    <property type="term" value="F:FAD binding"/>
    <property type="evidence" value="ECO:0007669"/>
    <property type="project" value="InterPro"/>
</dbReference>
<name>A0A1Y2H389_9FUNG</name>
<protein>
    <recommendedName>
        <fullName evidence="6">FAD-binding domain-containing protein</fullName>
    </recommendedName>
</protein>
<organism evidence="7 8">
    <name type="scientific">Lobosporangium transversale</name>
    <dbReference type="NCBI Taxonomy" id="64571"/>
    <lineage>
        <taxon>Eukaryota</taxon>
        <taxon>Fungi</taxon>
        <taxon>Fungi incertae sedis</taxon>
        <taxon>Mucoromycota</taxon>
        <taxon>Mortierellomycotina</taxon>
        <taxon>Mortierellomycetes</taxon>
        <taxon>Mortierellales</taxon>
        <taxon>Mortierellaceae</taxon>
        <taxon>Lobosporangium</taxon>
    </lineage>
</organism>
<evidence type="ECO:0000256" key="5">
    <source>
        <dbReference type="SAM" id="MobiDB-lite"/>
    </source>
</evidence>